<keyword evidence="2" id="KW-1003">Cell membrane</keyword>
<gene>
    <name evidence="11" type="ORF">S12H4_14313</name>
</gene>
<keyword evidence="5 9" id="KW-1133">Transmembrane helix</keyword>
<dbReference type="InterPro" id="IPR043760">
    <property type="entry name" value="PycTM_dom"/>
</dbReference>
<feature type="transmembrane region" description="Helical" evidence="9">
    <location>
        <begin position="57"/>
        <end position="73"/>
    </location>
</feature>
<comment type="subcellular location">
    <subcellularLocation>
        <location evidence="1">Cell membrane</location>
    </subcellularLocation>
</comment>
<name>X1TMB3_9ZZZZ</name>
<evidence type="ECO:0000256" key="7">
    <source>
        <dbReference type="ARBA" id="ARBA00023136"/>
    </source>
</evidence>
<reference evidence="11" key="1">
    <citation type="journal article" date="2014" name="Front. Microbiol.">
        <title>High frequency of phylogenetically diverse reductive dehalogenase-homologous genes in deep subseafloor sedimentary metagenomes.</title>
        <authorList>
            <person name="Kawai M."/>
            <person name="Futagami T."/>
            <person name="Toyoda A."/>
            <person name="Takaki Y."/>
            <person name="Nishi S."/>
            <person name="Hori S."/>
            <person name="Arai W."/>
            <person name="Tsubouchi T."/>
            <person name="Morono Y."/>
            <person name="Uchiyama I."/>
            <person name="Ito T."/>
            <person name="Fujiyama A."/>
            <person name="Inagaki F."/>
            <person name="Takami H."/>
        </authorList>
    </citation>
    <scope>NUCLEOTIDE SEQUENCE</scope>
    <source>
        <strain evidence="11">Expedition CK06-06</strain>
    </source>
</reference>
<accession>X1TMB3</accession>
<evidence type="ECO:0000256" key="9">
    <source>
        <dbReference type="SAM" id="Phobius"/>
    </source>
</evidence>
<feature type="transmembrane region" description="Helical" evidence="9">
    <location>
        <begin position="93"/>
        <end position="114"/>
    </location>
</feature>
<evidence type="ECO:0000256" key="1">
    <source>
        <dbReference type="ARBA" id="ARBA00004236"/>
    </source>
</evidence>
<evidence type="ECO:0000256" key="2">
    <source>
        <dbReference type="ARBA" id="ARBA00022475"/>
    </source>
</evidence>
<feature type="domain" description="Pycsar effector protein" evidence="10">
    <location>
        <begin position="40"/>
        <end position="197"/>
    </location>
</feature>
<keyword evidence="4" id="KW-0547">Nucleotide-binding</keyword>
<evidence type="ECO:0000256" key="3">
    <source>
        <dbReference type="ARBA" id="ARBA00022692"/>
    </source>
</evidence>
<dbReference type="AlphaFoldDB" id="X1TMB3"/>
<dbReference type="GO" id="GO:0005886">
    <property type="term" value="C:plasma membrane"/>
    <property type="evidence" value="ECO:0007669"/>
    <property type="project" value="UniProtKB-SubCell"/>
</dbReference>
<evidence type="ECO:0000256" key="4">
    <source>
        <dbReference type="ARBA" id="ARBA00022741"/>
    </source>
</evidence>
<feature type="region of interest" description="Disordered" evidence="8">
    <location>
        <begin position="1"/>
        <end position="27"/>
    </location>
</feature>
<dbReference type="Pfam" id="PF18967">
    <property type="entry name" value="PycTM"/>
    <property type="match status" value="1"/>
</dbReference>
<comment type="caution">
    <text evidence="11">The sequence shown here is derived from an EMBL/GenBank/DDBJ whole genome shotgun (WGS) entry which is preliminary data.</text>
</comment>
<dbReference type="GO" id="GO:0051607">
    <property type="term" value="P:defense response to virus"/>
    <property type="evidence" value="ECO:0007669"/>
    <property type="project" value="UniProtKB-KW"/>
</dbReference>
<evidence type="ECO:0000256" key="5">
    <source>
        <dbReference type="ARBA" id="ARBA00022989"/>
    </source>
</evidence>
<dbReference type="EMBL" id="BARW01006822">
    <property type="protein sequence ID" value="GAI81189.1"/>
    <property type="molecule type" value="Genomic_DNA"/>
</dbReference>
<organism evidence="11">
    <name type="scientific">marine sediment metagenome</name>
    <dbReference type="NCBI Taxonomy" id="412755"/>
    <lineage>
        <taxon>unclassified sequences</taxon>
        <taxon>metagenomes</taxon>
        <taxon>ecological metagenomes</taxon>
    </lineage>
</organism>
<keyword evidence="6" id="KW-0051">Antiviral defense</keyword>
<protein>
    <recommendedName>
        <fullName evidence="10">Pycsar effector protein domain-containing protein</fullName>
    </recommendedName>
</protein>
<feature type="compositionally biased region" description="Basic and acidic residues" evidence="8">
    <location>
        <begin position="1"/>
        <end position="16"/>
    </location>
</feature>
<dbReference type="GO" id="GO:0000166">
    <property type="term" value="F:nucleotide binding"/>
    <property type="evidence" value="ECO:0007669"/>
    <property type="project" value="UniProtKB-KW"/>
</dbReference>
<evidence type="ECO:0000256" key="8">
    <source>
        <dbReference type="SAM" id="MobiDB-lite"/>
    </source>
</evidence>
<feature type="transmembrane region" description="Helical" evidence="9">
    <location>
        <begin position="173"/>
        <end position="199"/>
    </location>
</feature>
<keyword evidence="3 9" id="KW-0812">Transmembrane</keyword>
<sequence length="200" mass="21716">MSKIPKKQEVGGKPTKESSLAGTKRTFPMATRRTSESNILSVLHRYDGNIAVANQKASFLIGLAGVVLVAGVAKHAELLVATEIASVAWLNDILYLIAGLGLLGVLSCSLWVVLPTTKSGDKHSEYTSLIAYSSVAKMDAEIFRSKLASADYDFWSDLVRQTHLLARITTAKFLFLGWATWLTLTSVASIAILFLLAVFR</sequence>
<keyword evidence="7 9" id="KW-0472">Membrane</keyword>
<evidence type="ECO:0000313" key="11">
    <source>
        <dbReference type="EMBL" id="GAI81189.1"/>
    </source>
</evidence>
<evidence type="ECO:0000259" key="10">
    <source>
        <dbReference type="Pfam" id="PF18967"/>
    </source>
</evidence>
<evidence type="ECO:0000256" key="6">
    <source>
        <dbReference type="ARBA" id="ARBA00023118"/>
    </source>
</evidence>
<proteinExistence type="predicted"/>